<dbReference type="Pfam" id="PF01882">
    <property type="entry name" value="DUF58"/>
    <property type="match status" value="1"/>
</dbReference>
<evidence type="ECO:0000313" key="3">
    <source>
        <dbReference type="Proteomes" id="UP000618943"/>
    </source>
</evidence>
<evidence type="ECO:0000259" key="1">
    <source>
        <dbReference type="Pfam" id="PF01882"/>
    </source>
</evidence>
<evidence type="ECO:0000313" key="2">
    <source>
        <dbReference type="EMBL" id="MBK3495380.1"/>
    </source>
</evidence>
<gene>
    <name evidence="2" type="ORF">JFL43_11075</name>
</gene>
<dbReference type="InterPro" id="IPR002881">
    <property type="entry name" value="DUF58"/>
</dbReference>
<dbReference type="RefSeq" id="WP_200749107.1">
    <property type="nucleotide sequence ID" value="NZ_JAEOAH010000013.1"/>
</dbReference>
<comment type="caution">
    <text evidence="2">The sequence shown here is derived from an EMBL/GenBank/DDBJ whole genome shotgun (WGS) entry which is preliminary data.</text>
</comment>
<organism evidence="2 3">
    <name type="scientific">Viridibacillus soli</name>
    <dbReference type="NCBI Taxonomy" id="2798301"/>
    <lineage>
        <taxon>Bacteria</taxon>
        <taxon>Bacillati</taxon>
        <taxon>Bacillota</taxon>
        <taxon>Bacilli</taxon>
        <taxon>Bacillales</taxon>
        <taxon>Caryophanaceae</taxon>
        <taxon>Viridibacillus</taxon>
    </lineage>
</organism>
<dbReference type="PANTHER" id="PTHR33608:SF7">
    <property type="entry name" value="DUF58 DOMAIN-CONTAINING PROTEIN"/>
    <property type="match status" value="1"/>
</dbReference>
<dbReference type="EMBL" id="JAEOAH010000013">
    <property type="protein sequence ID" value="MBK3495380.1"/>
    <property type="molecule type" value="Genomic_DNA"/>
</dbReference>
<proteinExistence type="predicted"/>
<accession>A0ABS1H7I3</accession>
<name>A0ABS1H7I3_9BACL</name>
<feature type="domain" description="DUF58" evidence="1">
    <location>
        <begin position="48"/>
        <end position="254"/>
    </location>
</feature>
<dbReference type="Proteomes" id="UP000618943">
    <property type="component" value="Unassembled WGS sequence"/>
</dbReference>
<sequence>MTQSNFLLPNEWASKIRRLSLNTATKIRGHHKGSHRSQRFGASLDFSDFREYHPGDDVRQLDWNVFARTEKYFIKRFLDEQEMRVHILLDTTKSMGDEAKWLFARQLATALGLTVLNRDDRLSFSYVSNKPTPPFRRKGSTYQKAYEKTIADLREPTSSESFAENAIRTLPKDMTILLIISDALEPLEEWSAFLSKVPRFAGDVRLIQVQSLDEKLPTYSGDVRLIDVETSASVNVSMSQNVLRSYEEKQQEHQLQLEALCRKYGVQHIIVQVADGIQHALFNQFIKAKWLQ</sequence>
<reference evidence="2 3" key="1">
    <citation type="submission" date="2020-12" db="EMBL/GenBank/DDBJ databases">
        <title>YIM B01967 draft genome.</title>
        <authorList>
            <person name="Yan X."/>
        </authorList>
    </citation>
    <scope>NUCLEOTIDE SEQUENCE [LARGE SCALE GENOMIC DNA]</scope>
    <source>
        <strain evidence="2 3">YIM B01967</strain>
    </source>
</reference>
<protein>
    <submittedName>
        <fullName evidence="2">DUF58 domain-containing protein</fullName>
    </submittedName>
</protein>
<dbReference type="PANTHER" id="PTHR33608">
    <property type="entry name" value="BLL2464 PROTEIN"/>
    <property type="match status" value="1"/>
</dbReference>
<keyword evidence="3" id="KW-1185">Reference proteome</keyword>